<feature type="transmembrane region" description="Helical" evidence="2">
    <location>
        <begin position="199"/>
        <end position="219"/>
    </location>
</feature>
<sequence>MDVLTPDNLFQVARCEITEHYFTPVAATVFLADYLHTLPLEVSLIWPSEWSFAKILFLLNRYWVLDIIFRHFVDHGSSPSVCRMGFISSTTFAFFGFLLSEAIMFLRLFALSGRNRWMGGWLGFQFFILHFAPFVAVCVFIRDVEYEPSPIPSVMPCLPVAQGSARWKEIALYSVGLGSHTQHRSTKSSLLSIFYRDGLIYFLGLAITSLVNIVISATVPFNCDAMFLMYVPFPHPHLHPLLPLPLHSRLTNFHKTDTHTHTRIRKSSPQRTIHAILANRAILHLREQGRKDVQAGSSTTLDFGGNTNGSGGGSTTVREGNRLRFGSMRFWDRGYGGEKEEWKGRRRGKTSGIGSGGTEADTMGTMGTGATMGDAGIEMSDIEFASKRTKSSA</sequence>
<keyword evidence="5" id="KW-1185">Reference proteome</keyword>
<dbReference type="RefSeq" id="XP_002910765.1">
    <property type="nucleotide sequence ID" value="XM_002910719.1"/>
</dbReference>
<protein>
    <recommendedName>
        <fullName evidence="3">DUF6533 domain-containing protein</fullName>
    </recommendedName>
</protein>
<feature type="domain" description="DUF6533" evidence="3">
    <location>
        <begin position="21"/>
        <end position="65"/>
    </location>
</feature>
<dbReference type="OrthoDB" id="2958007at2759"/>
<dbReference type="Pfam" id="PF20151">
    <property type="entry name" value="DUF6533"/>
    <property type="match status" value="1"/>
</dbReference>
<evidence type="ECO:0000313" key="4">
    <source>
        <dbReference type="EMBL" id="EFI27271.1"/>
    </source>
</evidence>
<reference evidence="4 5" key="1">
    <citation type="journal article" date="2010" name="Proc. Natl. Acad. Sci. U.S.A.">
        <title>Insights into evolution of multicellular fungi from the assembled chromosomes of the mushroom Coprinopsis cinerea (Coprinus cinereus).</title>
        <authorList>
            <person name="Stajich J.E."/>
            <person name="Wilke S.K."/>
            <person name="Ahren D."/>
            <person name="Au C.H."/>
            <person name="Birren B.W."/>
            <person name="Borodovsky M."/>
            <person name="Burns C."/>
            <person name="Canback B."/>
            <person name="Casselton L.A."/>
            <person name="Cheng C.K."/>
            <person name="Deng J."/>
            <person name="Dietrich F.S."/>
            <person name="Fargo D.C."/>
            <person name="Farman M.L."/>
            <person name="Gathman A.C."/>
            <person name="Goldberg J."/>
            <person name="Guigo R."/>
            <person name="Hoegger P.J."/>
            <person name="Hooker J.B."/>
            <person name="Huggins A."/>
            <person name="James T.Y."/>
            <person name="Kamada T."/>
            <person name="Kilaru S."/>
            <person name="Kodira C."/>
            <person name="Kues U."/>
            <person name="Kupfer D."/>
            <person name="Kwan H.S."/>
            <person name="Lomsadze A."/>
            <person name="Li W."/>
            <person name="Lilly W.W."/>
            <person name="Ma L.J."/>
            <person name="Mackey A.J."/>
            <person name="Manning G."/>
            <person name="Martin F."/>
            <person name="Muraguchi H."/>
            <person name="Natvig D.O."/>
            <person name="Palmerini H."/>
            <person name="Ramesh M.A."/>
            <person name="Rehmeyer C.J."/>
            <person name="Roe B.A."/>
            <person name="Shenoy N."/>
            <person name="Stanke M."/>
            <person name="Ter-Hovhannisyan V."/>
            <person name="Tunlid A."/>
            <person name="Velagapudi R."/>
            <person name="Vision T.J."/>
            <person name="Zeng Q."/>
            <person name="Zolan M.E."/>
            <person name="Pukkila P.J."/>
        </authorList>
    </citation>
    <scope>NUCLEOTIDE SEQUENCE [LARGE SCALE GENOMIC DNA]</scope>
    <source>
        <strain evidence="5">Okayama-7 / 130 / ATCC MYA-4618 / FGSC 9003</strain>
    </source>
</reference>
<name>D6RNZ5_COPC7</name>
<gene>
    <name evidence="4" type="ORF">CC1G_15099</name>
</gene>
<feature type="region of interest" description="Disordered" evidence="1">
    <location>
        <begin position="294"/>
        <end position="319"/>
    </location>
</feature>
<dbReference type="InParanoid" id="D6RNZ5"/>
<keyword evidence="2" id="KW-1133">Transmembrane helix</keyword>
<dbReference type="KEGG" id="cci:CC1G_15099"/>
<dbReference type="VEuPathDB" id="FungiDB:CC1G_15099"/>
<dbReference type="GeneID" id="9378287"/>
<evidence type="ECO:0000256" key="1">
    <source>
        <dbReference type="SAM" id="MobiDB-lite"/>
    </source>
</evidence>
<dbReference type="OMA" id="CKPILFA"/>
<comment type="caution">
    <text evidence="4">The sequence shown here is derived from an EMBL/GenBank/DDBJ whole genome shotgun (WGS) entry which is preliminary data.</text>
</comment>
<dbReference type="STRING" id="240176.D6RNZ5"/>
<dbReference type="Proteomes" id="UP000001861">
    <property type="component" value="Unassembled WGS sequence"/>
</dbReference>
<dbReference type="AlphaFoldDB" id="D6RNZ5"/>
<dbReference type="HOGENOM" id="CLU_035509_11_3_1"/>
<evidence type="ECO:0000259" key="3">
    <source>
        <dbReference type="Pfam" id="PF20151"/>
    </source>
</evidence>
<feature type="transmembrane region" description="Helical" evidence="2">
    <location>
        <begin position="86"/>
        <end position="109"/>
    </location>
</feature>
<proteinExistence type="predicted"/>
<dbReference type="EMBL" id="AACS02000008">
    <property type="protein sequence ID" value="EFI27271.1"/>
    <property type="molecule type" value="Genomic_DNA"/>
</dbReference>
<dbReference type="InterPro" id="IPR045340">
    <property type="entry name" value="DUF6533"/>
</dbReference>
<evidence type="ECO:0000256" key="2">
    <source>
        <dbReference type="SAM" id="Phobius"/>
    </source>
</evidence>
<keyword evidence="2" id="KW-0472">Membrane</keyword>
<keyword evidence="2" id="KW-0812">Transmembrane</keyword>
<accession>D6RNZ5</accession>
<feature type="region of interest" description="Disordered" evidence="1">
    <location>
        <begin position="339"/>
        <end position="374"/>
    </location>
</feature>
<evidence type="ECO:0000313" key="5">
    <source>
        <dbReference type="Proteomes" id="UP000001861"/>
    </source>
</evidence>
<feature type="compositionally biased region" description="Low complexity" evidence="1">
    <location>
        <begin position="358"/>
        <end position="374"/>
    </location>
</feature>
<organism evidence="4 5">
    <name type="scientific">Coprinopsis cinerea (strain Okayama-7 / 130 / ATCC MYA-4618 / FGSC 9003)</name>
    <name type="common">Inky cap fungus</name>
    <name type="synonym">Hormographiella aspergillata</name>
    <dbReference type="NCBI Taxonomy" id="240176"/>
    <lineage>
        <taxon>Eukaryota</taxon>
        <taxon>Fungi</taxon>
        <taxon>Dikarya</taxon>
        <taxon>Basidiomycota</taxon>
        <taxon>Agaricomycotina</taxon>
        <taxon>Agaricomycetes</taxon>
        <taxon>Agaricomycetidae</taxon>
        <taxon>Agaricales</taxon>
        <taxon>Agaricineae</taxon>
        <taxon>Psathyrellaceae</taxon>
        <taxon>Coprinopsis</taxon>
    </lineage>
</organism>
<feature type="transmembrane region" description="Helical" evidence="2">
    <location>
        <begin position="121"/>
        <end position="142"/>
    </location>
</feature>